<name>A0AAV3UP99_9EURY</name>
<evidence type="ECO:0000313" key="6">
    <source>
        <dbReference type="EMBL" id="GAA5061063.1"/>
    </source>
</evidence>
<dbReference type="GO" id="GO:0003700">
    <property type="term" value="F:DNA-binding transcription factor activity"/>
    <property type="evidence" value="ECO:0007669"/>
    <property type="project" value="TreeGrafter"/>
</dbReference>
<evidence type="ECO:0000256" key="3">
    <source>
        <dbReference type="ARBA" id="ARBA00023163"/>
    </source>
</evidence>
<dbReference type="RefSeq" id="WP_227777010.1">
    <property type="nucleotide sequence ID" value="NZ_BAABKX010000019.1"/>
</dbReference>
<keyword evidence="7" id="KW-1185">Reference proteome</keyword>
<dbReference type="InterPro" id="IPR036271">
    <property type="entry name" value="Tet_transcr_reg_TetR-rel_C_sf"/>
</dbReference>
<evidence type="ECO:0000256" key="1">
    <source>
        <dbReference type="ARBA" id="ARBA00023015"/>
    </source>
</evidence>
<dbReference type="InterPro" id="IPR050109">
    <property type="entry name" value="HTH-type_TetR-like_transc_reg"/>
</dbReference>
<accession>A0AAV3UP99</accession>
<comment type="caution">
    <text evidence="6">The sequence shown here is derived from an EMBL/GenBank/DDBJ whole genome shotgun (WGS) entry which is preliminary data.</text>
</comment>
<evidence type="ECO:0000256" key="2">
    <source>
        <dbReference type="ARBA" id="ARBA00023125"/>
    </source>
</evidence>
<feature type="domain" description="HTH tetR-type" evidence="5">
    <location>
        <begin position="11"/>
        <end position="71"/>
    </location>
</feature>
<dbReference type="SUPFAM" id="SSF46689">
    <property type="entry name" value="Homeodomain-like"/>
    <property type="match status" value="1"/>
</dbReference>
<evidence type="ECO:0000259" key="5">
    <source>
        <dbReference type="PROSITE" id="PS50977"/>
    </source>
</evidence>
<sequence length="203" mass="22898">MTAHPPESIPEETYVDLVQATLAALAKKGYANLRVRDIDAESNKSRQLINHYFSGKDELVTETLSVLIEAVKEELDSTSNGDPTKKLNEEIDRALLGTGEEDEEFWTTTAALYELQSQAQHNPHHREMFNEFLDLQVNHFSTIIQEGIDQGVFNEVDSYRMANAIDDLIVGATVKKIHLGRDDAPLETREMIDELVMSELNPK</sequence>
<dbReference type="SUPFAM" id="SSF48498">
    <property type="entry name" value="Tetracyclin repressor-like, C-terminal domain"/>
    <property type="match status" value="1"/>
</dbReference>
<dbReference type="PANTHER" id="PTHR30055">
    <property type="entry name" value="HTH-TYPE TRANSCRIPTIONAL REGULATOR RUTR"/>
    <property type="match status" value="1"/>
</dbReference>
<gene>
    <name evidence="6" type="ORF">GCM10025751_46920</name>
</gene>
<dbReference type="PROSITE" id="PS50977">
    <property type="entry name" value="HTH_TETR_2"/>
    <property type="match status" value="1"/>
</dbReference>
<evidence type="ECO:0000313" key="7">
    <source>
        <dbReference type="Proteomes" id="UP001501729"/>
    </source>
</evidence>
<keyword evidence="3" id="KW-0804">Transcription</keyword>
<protein>
    <recommendedName>
        <fullName evidence="5">HTH tetR-type domain-containing protein</fullName>
    </recommendedName>
</protein>
<dbReference type="GeneID" id="68615681"/>
<dbReference type="Gene3D" id="1.10.357.10">
    <property type="entry name" value="Tetracycline Repressor, domain 2"/>
    <property type="match status" value="1"/>
</dbReference>
<dbReference type="InterPro" id="IPR009057">
    <property type="entry name" value="Homeodomain-like_sf"/>
</dbReference>
<reference evidence="6 7" key="1">
    <citation type="journal article" date="2019" name="Int. J. Syst. Evol. Microbiol.">
        <title>The Global Catalogue of Microorganisms (GCM) 10K type strain sequencing project: providing services to taxonomists for standard genome sequencing and annotation.</title>
        <authorList>
            <consortium name="The Broad Institute Genomics Platform"/>
            <consortium name="The Broad Institute Genome Sequencing Center for Infectious Disease"/>
            <person name="Wu L."/>
            <person name="Ma J."/>
        </authorList>
    </citation>
    <scope>NUCLEOTIDE SEQUENCE [LARGE SCALE GENOMIC DNA]</scope>
    <source>
        <strain evidence="6 7">JCM 17504</strain>
    </source>
</reference>
<organism evidence="6 7">
    <name type="scientific">Haladaptatus pallidirubidus</name>
    <dbReference type="NCBI Taxonomy" id="1008152"/>
    <lineage>
        <taxon>Archaea</taxon>
        <taxon>Methanobacteriati</taxon>
        <taxon>Methanobacteriota</taxon>
        <taxon>Stenosarchaea group</taxon>
        <taxon>Halobacteria</taxon>
        <taxon>Halobacteriales</taxon>
        <taxon>Haladaptataceae</taxon>
        <taxon>Haladaptatus</taxon>
    </lineage>
</organism>
<dbReference type="InterPro" id="IPR001647">
    <property type="entry name" value="HTH_TetR"/>
</dbReference>
<dbReference type="EMBL" id="BAABKX010000019">
    <property type="protein sequence ID" value="GAA5061063.1"/>
    <property type="molecule type" value="Genomic_DNA"/>
</dbReference>
<dbReference type="GO" id="GO:0000976">
    <property type="term" value="F:transcription cis-regulatory region binding"/>
    <property type="evidence" value="ECO:0007669"/>
    <property type="project" value="TreeGrafter"/>
</dbReference>
<keyword evidence="2 4" id="KW-0238">DNA-binding</keyword>
<dbReference type="PANTHER" id="PTHR30055:SF234">
    <property type="entry name" value="HTH-TYPE TRANSCRIPTIONAL REGULATOR BETI"/>
    <property type="match status" value="1"/>
</dbReference>
<proteinExistence type="predicted"/>
<keyword evidence="1" id="KW-0805">Transcription regulation</keyword>
<dbReference type="Proteomes" id="UP001501729">
    <property type="component" value="Unassembled WGS sequence"/>
</dbReference>
<dbReference type="AlphaFoldDB" id="A0AAV3UP99"/>
<evidence type="ECO:0000256" key="4">
    <source>
        <dbReference type="PROSITE-ProRule" id="PRU00335"/>
    </source>
</evidence>
<feature type="DNA-binding region" description="H-T-H motif" evidence="4">
    <location>
        <begin position="34"/>
        <end position="53"/>
    </location>
</feature>
<dbReference type="Pfam" id="PF00440">
    <property type="entry name" value="TetR_N"/>
    <property type="match status" value="1"/>
</dbReference>